<dbReference type="SUPFAM" id="SSF53271">
    <property type="entry name" value="PRTase-like"/>
    <property type="match status" value="1"/>
</dbReference>
<dbReference type="Pfam" id="PF00156">
    <property type="entry name" value="Pribosyltran"/>
    <property type="match status" value="1"/>
</dbReference>
<proteinExistence type="inferred from homology"/>
<feature type="binding site" evidence="5">
    <location>
        <position position="27"/>
    </location>
    <ligand>
        <name>xanthine</name>
        <dbReference type="ChEBI" id="CHEBI:17712"/>
    </ligand>
</feature>
<dbReference type="InterPro" id="IPR010079">
    <property type="entry name" value="Xanthine_PRibTrfase"/>
</dbReference>
<keyword evidence="3 5" id="KW-0808">Transferase</keyword>
<feature type="binding site" evidence="5">
    <location>
        <position position="157"/>
    </location>
    <ligand>
        <name>xanthine</name>
        <dbReference type="ChEBI" id="CHEBI:17712"/>
    </ligand>
</feature>
<evidence type="ECO:0000256" key="3">
    <source>
        <dbReference type="ARBA" id="ARBA00022679"/>
    </source>
</evidence>
<feature type="domain" description="Phosphoribosyltransferase" evidence="7">
    <location>
        <begin position="27"/>
        <end position="164"/>
    </location>
</feature>
<evidence type="ECO:0000313" key="8">
    <source>
        <dbReference type="EMBL" id="MBD8048655.1"/>
    </source>
</evidence>
<evidence type="ECO:0000256" key="4">
    <source>
        <dbReference type="ARBA" id="ARBA00022726"/>
    </source>
</evidence>
<dbReference type="Gene3D" id="3.40.50.2020">
    <property type="match status" value="1"/>
</dbReference>
<keyword evidence="4 5" id="KW-0660">Purine salvage</keyword>
<evidence type="ECO:0000259" key="7">
    <source>
        <dbReference type="Pfam" id="PF00156"/>
    </source>
</evidence>
<evidence type="ECO:0000313" key="9">
    <source>
        <dbReference type="Proteomes" id="UP000627166"/>
    </source>
</evidence>
<keyword evidence="9" id="KW-1185">Reference proteome</keyword>
<comment type="caution">
    <text evidence="5">Lacks conserved residue(s) required for the propagation of feature annotation.</text>
</comment>
<comment type="subunit">
    <text evidence="5">Homodimer.</text>
</comment>
<evidence type="ECO:0000256" key="2">
    <source>
        <dbReference type="ARBA" id="ARBA00022676"/>
    </source>
</evidence>
<evidence type="ECO:0000256" key="1">
    <source>
        <dbReference type="ARBA" id="ARBA00022490"/>
    </source>
</evidence>
<organism evidence="8 9">
    <name type="scientific">Clostridium faecium</name>
    <dbReference type="NCBI Taxonomy" id="2762223"/>
    <lineage>
        <taxon>Bacteria</taxon>
        <taxon>Bacillati</taxon>
        <taxon>Bacillota</taxon>
        <taxon>Clostridia</taxon>
        <taxon>Eubacteriales</taxon>
        <taxon>Clostridiaceae</taxon>
        <taxon>Clostridium</taxon>
    </lineage>
</organism>
<evidence type="ECO:0000256" key="6">
    <source>
        <dbReference type="NCBIfam" id="TIGR01744"/>
    </source>
</evidence>
<dbReference type="RefSeq" id="WP_191741597.1">
    <property type="nucleotide sequence ID" value="NZ_JACSQB010000160.1"/>
</dbReference>
<dbReference type="EC" id="2.4.2.22" evidence="5 6"/>
<reference evidence="8 9" key="1">
    <citation type="submission" date="2020-08" db="EMBL/GenBank/DDBJ databases">
        <title>A Genomic Blueprint of the Chicken Gut Microbiome.</title>
        <authorList>
            <person name="Gilroy R."/>
            <person name="Ravi A."/>
            <person name="Getino M."/>
            <person name="Pursley I."/>
            <person name="Horton D.L."/>
            <person name="Alikhan N.-F."/>
            <person name="Baker D."/>
            <person name="Gharbi K."/>
            <person name="Hall N."/>
            <person name="Watson M."/>
            <person name="Adriaenssens E.M."/>
            <person name="Foster-Nyarko E."/>
            <person name="Jarju S."/>
            <person name="Secka A."/>
            <person name="Antonio M."/>
            <person name="Oren A."/>
            <person name="Chaudhuri R."/>
            <person name="La Ragione R.M."/>
            <person name="Hildebrand F."/>
            <person name="Pallen M.J."/>
        </authorList>
    </citation>
    <scope>NUCLEOTIDE SEQUENCE [LARGE SCALE GENOMIC DNA]</scope>
    <source>
        <strain evidence="8 9">N37</strain>
    </source>
</reference>
<accession>A0ABR8YWQ3</accession>
<comment type="catalytic activity">
    <reaction evidence="5">
        <text>XMP + diphosphate = xanthine + 5-phospho-alpha-D-ribose 1-diphosphate</text>
        <dbReference type="Rhea" id="RHEA:10800"/>
        <dbReference type="ChEBI" id="CHEBI:17712"/>
        <dbReference type="ChEBI" id="CHEBI:33019"/>
        <dbReference type="ChEBI" id="CHEBI:57464"/>
        <dbReference type="ChEBI" id="CHEBI:58017"/>
        <dbReference type="EC" id="2.4.2.22"/>
    </reaction>
</comment>
<dbReference type="InterPro" id="IPR000836">
    <property type="entry name" value="PRTase_dom"/>
</dbReference>
<dbReference type="Proteomes" id="UP000627166">
    <property type="component" value="Unassembled WGS sequence"/>
</dbReference>
<comment type="function">
    <text evidence="5">Converts the preformed base xanthine, a product of nucleic acid breakdown, to xanthosine 5'-monophosphate (XMP), so it can be reused for RNA or DNA synthesis.</text>
</comment>
<comment type="subcellular location">
    <subcellularLocation>
        <location evidence="5">Cytoplasm</location>
    </subcellularLocation>
</comment>
<dbReference type="PANTHER" id="PTHR43864:SF1">
    <property type="entry name" value="XANTHINE PHOSPHORIBOSYLTRANSFERASE"/>
    <property type="match status" value="1"/>
</dbReference>
<sequence>MKLLKDKILSAGNLIGKDVIKVDNFLNHQIDIELFNEMGKEFQRRFKNKEINKILTVEASGIGIACIVAQYFNNCPVVFAKKHEAVNMDMDTYESEVYSFTKKKSYKVRVTKRFINEGDKILIIDDFLANGQAVLGLVDIVNQGKGEVAGVGIAIEKSFQEGRKKVEELGIQVESLARIKGVENNTILFYE</sequence>
<dbReference type="HAMAP" id="MF_01184">
    <property type="entry name" value="XPRTase"/>
    <property type="match status" value="1"/>
</dbReference>
<name>A0ABR8YWQ3_9CLOT</name>
<comment type="pathway">
    <text evidence="5">Purine metabolism; XMP biosynthesis via salvage pathway; XMP from xanthine: step 1/1.</text>
</comment>
<dbReference type="NCBIfam" id="NF006671">
    <property type="entry name" value="PRK09219.1"/>
    <property type="match status" value="1"/>
</dbReference>
<dbReference type="PANTHER" id="PTHR43864">
    <property type="entry name" value="HYPOXANTHINE/GUANINE PHOSPHORIBOSYLTRANSFERASE"/>
    <property type="match status" value="1"/>
</dbReference>
<comment type="similarity">
    <text evidence="5">Belongs to the purine/pyrimidine phosphoribosyltransferase family. Xpt subfamily.</text>
</comment>
<protein>
    <recommendedName>
        <fullName evidence="5 6">Xanthine phosphoribosyltransferase</fullName>
        <shortName evidence="5">XPRTase</shortName>
        <ecNumber evidence="5 6">2.4.2.22</ecNumber>
    </recommendedName>
</protein>
<keyword evidence="1 5" id="KW-0963">Cytoplasm</keyword>
<dbReference type="CDD" id="cd06223">
    <property type="entry name" value="PRTases_typeI"/>
    <property type="match status" value="1"/>
</dbReference>
<dbReference type="InterPro" id="IPR050118">
    <property type="entry name" value="Pur/Pyrimidine_PRTase"/>
</dbReference>
<dbReference type="InterPro" id="IPR029057">
    <property type="entry name" value="PRTase-like"/>
</dbReference>
<dbReference type="NCBIfam" id="TIGR01744">
    <property type="entry name" value="XPRTase"/>
    <property type="match status" value="1"/>
</dbReference>
<dbReference type="EMBL" id="JACSQB010000160">
    <property type="protein sequence ID" value="MBD8048655.1"/>
    <property type="molecule type" value="Genomic_DNA"/>
</dbReference>
<keyword evidence="2 5" id="KW-0328">Glycosyltransferase</keyword>
<gene>
    <name evidence="5" type="primary">xpt</name>
    <name evidence="8" type="ORF">H9637_16735</name>
</gene>
<feature type="binding site" evidence="5">
    <location>
        <begin position="129"/>
        <end position="133"/>
    </location>
    <ligand>
        <name>5-phospho-alpha-D-ribose 1-diphosphate</name>
        <dbReference type="ChEBI" id="CHEBI:58017"/>
    </ligand>
</feature>
<comment type="caution">
    <text evidence="8">The sequence shown here is derived from an EMBL/GenBank/DDBJ whole genome shotgun (WGS) entry which is preliminary data.</text>
</comment>
<evidence type="ECO:0000256" key="5">
    <source>
        <dbReference type="HAMAP-Rule" id="MF_01184"/>
    </source>
</evidence>
<dbReference type="GO" id="GO:0000310">
    <property type="term" value="F:xanthine phosphoribosyltransferase activity"/>
    <property type="evidence" value="ECO:0007669"/>
    <property type="project" value="UniProtKB-EC"/>
</dbReference>